<feature type="transmembrane region" description="Helical" evidence="5">
    <location>
        <begin position="85"/>
        <end position="104"/>
    </location>
</feature>
<dbReference type="AlphaFoldDB" id="A0A1E2RVX7"/>
<comment type="caution">
    <text evidence="7">The sequence shown here is derived from an EMBL/GenBank/DDBJ whole genome shotgun (WGS) entry which is preliminary data.</text>
</comment>
<gene>
    <name evidence="5" type="primary">yciB</name>
    <name evidence="7" type="ORF">A7A08_02856</name>
</gene>
<organism evidence="7 8">
    <name type="scientific">Methyloligella halotolerans</name>
    <dbReference type="NCBI Taxonomy" id="1177755"/>
    <lineage>
        <taxon>Bacteria</taxon>
        <taxon>Pseudomonadati</taxon>
        <taxon>Pseudomonadota</taxon>
        <taxon>Alphaproteobacteria</taxon>
        <taxon>Hyphomicrobiales</taxon>
        <taxon>Hyphomicrobiaceae</taxon>
        <taxon>Methyloligella</taxon>
    </lineage>
</organism>
<dbReference type="Proteomes" id="UP000095087">
    <property type="component" value="Unassembled WGS sequence"/>
</dbReference>
<evidence type="ECO:0000256" key="2">
    <source>
        <dbReference type="ARBA" id="ARBA00022692"/>
    </source>
</evidence>
<evidence type="ECO:0000313" key="7">
    <source>
        <dbReference type="EMBL" id="ODA66209.1"/>
    </source>
</evidence>
<evidence type="ECO:0000256" key="5">
    <source>
        <dbReference type="HAMAP-Rule" id="MF_00189"/>
    </source>
</evidence>
<dbReference type="PANTHER" id="PTHR36917:SF1">
    <property type="entry name" value="INNER MEMBRANE-SPANNING PROTEIN YCIB"/>
    <property type="match status" value="1"/>
</dbReference>
<evidence type="ECO:0000256" key="4">
    <source>
        <dbReference type="ARBA" id="ARBA00023136"/>
    </source>
</evidence>
<dbReference type="Pfam" id="PF04279">
    <property type="entry name" value="IspA"/>
    <property type="match status" value="1"/>
</dbReference>
<name>A0A1E2RVX7_9HYPH</name>
<dbReference type="STRING" id="1177755.A7A08_02856"/>
<feature type="transmembrane region" description="Helical" evidence="5">
    <location>
        <begin position="57"/>
        <end position="78"/>
    </location>
</feature>
<evidence type="ECO:0000256" key="6">
    <source>
        <dbReference type="SAM" id="MobiDB-lite"/>
    </source>
</evidence>
<dbReference type="PANTHER" id="PTHR36917">
    <property type="entry name" value="INTRACELLULAR SEPTATION PROTEIN A-RELATED"/>
    <property type="match status" value="1"/>
</dbReference>
<dbReference type="GO" id="GO:0005886">
    <property type="term" value="C:plasma membrane"/>
    <property type="evidence" value="ECO:0007669"/>
    <property type="project" value="UniProtKB-SubCell"/>
</dbReference>
<keyword evidence="5" id="KW-0997">Cell inner membrane</keyword>
<comment type="subcellular location">
    <subcellularLocation>
        <location evidence="5">Cell inner membrane</location>
        <topology evidence="5">Multi-pass membrane protein</topology>
    </subcellularLocation>
</comment>
<keyword evidence="1 5" id="KW-1003">Cell membrane</keyword>
<feature type="region of interest" description="Disordered" evidence="6">
    <location>
        <begin position="1"/>
        <end position="32"/>
    </location>
</feature>
<feature type="transmembrane region" description="Helical" evidence="5">
    <location>
        <begin position="116"/>
        <end position="135"/>
    </location>
</feature>
<dbReference type="InterPro" id="IPR006008">
    <property type="entry name" value="YciB"/>
</dbReference>
<sequence length="218" mass="24476">MPSPVSDEKMQKQPRRDNPQTESPAEAEGAVEQSMPTKMAIELGPLLIFFAMNAAKGIYFATAAFMIATVAALAFAFFRYRKVPIMPLVSGVIVMVFGGLTLYLQDATFIKLKPTIVYVTFAAVLLGGLLMKKPLLQFLFGPAFALTEEGWRKLTYRWVGFFIVMAVVNEFVWRNFSTDAWVSFKAFGFLPLTLIFALLQMPLLQRYSENTDEEERAG</sequence>
<dbReference type="HAMAP" id="MF_00189">
    <property type="entry name" value="YciB"/>
    <property type="match status" value="1"/>
</dbReference>
<evidence type="ECO:0000313" key="8">
    <source>
        <dbReference type="Proteomes" id="UP000095087"/>
    </source>
</evidence>
<protein>
    <recommendedName>
        <fullName evidence="5">Inner membrane-spanning protein YciB</fullName>
    </recommendedName>
</protein>
<keyword evidence="2 5" id="KW-0812">Transmembrane</keyword>
<dbReference type="EMBL" id="MASI01000009">
    <property type="protein sequence ID" value="ODA66209.1"/>
    <property type="molecule type" value="Genomic_DNA"/>
</dbReference>
<keyword evidence="8" id="KW-1185">Reference proteome</keyword>
<dbReference type="PATRIC" id="fig|1177755.3.peg.2878"/>
<comment type="function">
    <text evidence="5">Plays a role in cell envelope biogenesis, maintenance of cell envelope integrity and membrane homeostasis.</text>
</comment>
<comment type="similarity">
    <text evidence="5">Belongs to the YciB family.</text>
</comment>
<feature type="transmembrane region" description="Helical" evidence="5">
    <location>
        <begin position="156"/>
        <end position="174"/>
    </location>
</feature>
<feature type="compositionally biased region" description="Basic and acidic residues" evidence="6">
    <location>
        <begin position="1"/>
        <end position="19"/>
    </location>
</feature>
<accession>A0A1E2RVX7</accession>
<evidence type="ECO:0000256" key="1">
    <source>
        <dbReference type="ARBA" id="ARBA00022475"/>
    </source>
</evidence>
<dbReference type="NCBIfam" id="TIGR00997">
    <property type="entry name" value="ispZ"/>
    <property type="match status" value="1"/>
</dbReference>
<evidence type="ECO:0000256" key="3">
    <source>
        <dbReference type="ARBA" id="ARBA00022989"/>
    </source>
</evidence>
<proteinExistence type="inferred from homology"/>
<keyword evidence="4 5" id="KW-0472">Membrane</keyword>
<keyword evidence="3 5" id="KW-1133">Transmembrane helix</keyword>
<reference evidence="7 8" key="1">
    <citation type="submission" date="2016-07" db="EMBL/GenBank/DDBJ databases">
        <title>Draft genome sequence of Methyloligella halotolerans C2T (VKM B-2706T=CCUG 61687T=DSM 25045T), a halotolerant polyhydroxybutyrate accumulating methylotroph.</title>
        <authorList>
            <person name="Vasilenko O.V."/>
            <person name="Doronina N.V."/>
            <person name="Poroshina M.N."/>
            <person name="Tarlachkov S.V."/>
            <person name="Trotsenko Y.A."/>
        </authorList>
    </citation>
    <scope>NUCLEOTIDE SEQUENCE [LARGE SCALE GENOMIC DNA]</scope>
    <source>
        <strain evidence="7 8">VKM B-2706</strain>
    </source>
</reference>
<feature type="transmembrane region" description="Helical" evidence="5">
    <location>
        <begin position="180"/>
        <end position="199"/>
    </location>
</feature>
<dbReference type="NCBIfam" id="NF001323">
    <property type="entry name" value="PRK00259.1-1"/>
    <property type="match status" value="1"/>
</dbReference>